<dbReference type="InterPro" id="IPR005648">
    <property type="entry name" value="FlgD"/>
</dbReference>
<dbReference type="Pfam" id="PF13861">
    <property type="entry name" value="FLgD_tudor"/>
    <property type="match status" value="1"/>
</dbReference>
<comment type="function">
    <text evidence="4 5">Required for flagellar hook formation. May act as a scaffolding protein.</text>
</comment>
<evidence type="ECO:0000313" key="9">
    <source>
        <dbReference type="Proteomes" id="UP001595632"/>
    </source>
</evidence>
<organism evidence="8 9">
    <name type="scientific">Psychromarinibacter halotolerans</name>
    <dbReference type="NCBI Taxonomy" id="1775175"/>
    <lineage>
        <taxon>Bacteria</taxon>
        <taxon>Pseudomonadati</taxon>
        <taxon>Pseudomonadota</taxon>
        <taxon>Alphaproteobacteria</taxon>
        <taxon>Rhodobacterales</taxon>
        <taxon>Paracoccaceae</taxon>
        <taxon>Psychromarinibacter</taxon>
    </lineage>
</organism>
<evidence type="ECO:0000256" key="4">
    <source>
        <dbReference type="ARBA" id="ARBA00024746"/>
    </source>
</evidence>
<evidence type="ECO:0000313" key="8">
    <source>
        <dbReference type="EMBL" id="MFC3141715.1"/>
    </source>
</evidence>
<dbReference type="InterPro" id="IPR025963">
    <property type="entry name" value="FLgD_Tudor"/>
</dbReference>
<evidence type="ECO:0000256" key="3">
    <source>
        <dbReference type="ARBA" id="ARBA00022795"/>
    </source>
</evidence>
<dbReference type="RefSeq" id="WP_275632034.1">
    <property type="nucleotide sequence ID" value="NZ_JARGYD010000002.1"/>
</dbReference>
<evidence type="ECO:0000259" key="6">
    <source>
        <dbReference type="Pfam" id="PF13860"/>
    </source>
</evidence>
<evidence type="ECO:0000256" key="2">
    <source>
        <dbReference type="ARBA" id="ARBA00016013"/>
    </source>
</evidence>
<keyword evidence="3 5" id="KW-1005">Bacterial flagellum biogenesis</keyword>
<feature type="domain" description="FlgD/Vpr Ig-like" evidence="6">
    <location>
        <begin position="99"/>
        <end position="176"/>
    </location>
</feature>
<dbReference type="Gene3D" id="2.30.30.910">
    <property type="match status" value="1"/>
</dbReference>
<evidence type="ECO:0000259" key="7">
    <source>
        <dbReference type="Pfam" id="PF13861"/>
    </source>
</evidence>
<reference evidence="9" key="1">
    <citation type="journal article" date="2019" name="Int. J. Syst. Evol. Microbiol.">
        <title>The Global Catalogue of Microorganisms (GCM) 10K type strain sequencing project: providing services to taxonomists for standard genome sequencing and annotation.</title>
        <authorList>
            <consortium name="The Broad Institute Genomics Platform"/>
            <consortium name="The Broad Institute Genome Sequencing Center for Infectious Disease"/>
            <person name="Wu L."/>
            <person name="Ma J."/>
        </authorList>
    </citation>
    <scope>NUCLEOTIDE SEQUENCE [LARGE SCALE GENOMIC DNA]</scope>
    <source>
        <strain evidence="9">KCTC 52366</strain>
    </source>
</reference>
<feature type="domain" description="FlgD Tudor-like" evidence="7">
    <location>
        <begin position="83"/>
        <end position="208"/>
    </location>
</feature>
<accession>A0ABV7GNM3</accession>
<keyword evidence="8" id="KW-0969">Cilium</keyword>
<evidence type="ECO:0000256" key="5">
    <source>
        <dbReference type="RuleBase" id="RU362076"/>
    </source>
</evidence>
<keyword evidence="8" id="KW-0282">Flagellum</keyword>
<protein>
    <recommendedName>
        <fullName evidence="2 5">Basal-body rod modification protein FlgD</fullName>
    </recommendedName>
</protein>
<keyword evidence="9" id="KW-1185">Reference proteome</keyword>
<dbReference type="Pfam" id="PF03963">
    <property type="entry name" value="FlgD"/>
    <property type="match status" value="1"/>
</dbReference>
<dbReference type="Pfam" id="PF13860">
    <property type="entry name" value="FlgD_ig"/>
    <property type="match status" value="1"/>
</dbReference>
<comment type="similarity">
    <text evidence="1 5">Belongs to the FlgD family.</text>
</comment>
<dbReference type="InterPro" id="IPR025965">
    <property type="entry name" value="FlgD/Vpr_Ig-like"/>
</dbReference>
<dbReference type="Gene3D" id="2.60.40.4070">
    <property type="match status" value="1"/>
</dbReference>
<gene>
    <name evidence="8" type="ORF">ACFOGP_03295</name>
</gene>
<name>A0ABV7GNM3_9RHOB</name>
<proteinExistence type="inferred from homology"/>
<dbReference type="Proteomes" id="UP001595632">
    <property type="component" value="Unassembled WGS sequence"/>
</dbReference>
<keyword evidence="8" id="KW-0966">Cell projection</keyword>
<evidence type="ECO:0000256" key="1">
    <source>
        <dbReference type="ARBA" id="ARBA00010577"/>
    </source>
</evidence>
<sequence length="218" mass="22801">MSISSVTAANVTATSETSLSQLGQDYETFLGLLVAQIQNQDPLEPMDATQFVSQIATLTQVEQSVNMNAQLEQLRSSLALTASMSEASLIGRTVSVPADTINLHAVGMPVAFGYELEGTASTVGAVITDASGNVVRTIEQLPTTTGVINEVVWDGLDAYGQPAPAGTYRVSLTAEDATGGYNTFVRDTVDSVSYVGGQQFLNLAGGTMARSGDIVKIE</sequence>
<dbReference type="EMBL" id="JBHRTB010000010">
    <property type="protein sequence ID" value="MFC3141715.1"/>
    <property type="molecule type" value="Genomic_DNA"/>
</dbReference>
<comment type="caution">
    <text evidence="8">The sequence shown here is derived from an EMBL/GenBank/DDBJ whole genome shotgun (WGS) entry which is preliminary data.</text>
</comment>